<proteinExistence type="predicted"/>
<evidence type="ECO:0000313" key="2">
    <source>
        <dbReference type="Proteomes" id="UP000282184"/>
    </source>
</evidence>
<evidence type="ECO:0000313" key="1">
    <source>
        <dbReference type="EMBL" id="RTQ46604.1"/>
    </source>
</evidence>
<dbReference type="RefSeq" id="WP_126695349.1">
    <property type="nucleotide sequence ID" value="NZ_RXOF01000015.1"/>
</dbReference>
<comment type="caution">
    <text evidence="1">The sequence shown here is derived from an EMBL/GenBank/DDBJ whole genome shotgun (WGS) entry which is preliminary data.</text>
</comment>
<dbReference type="AlphaFoldDB" id="A0A3S0K2H3"/>
<reference evidence="1 2" key="1">
    <citation type="submission" date="2018-12" db="EMBL/GenBank/DDBJ databases">
        <title>Hymenobacter gummosus sp. nov., isolated from a spring.</title>
        <authorList>
            <person name="Nie L."/>
        </authorList>
    </citation>
    <scope>NUCLEOTIDE SEQUENCE [LARGE SCALE GENOMIC DNA]</scope>
    <source>
        <strain evidence="1 2">KCTC 52166</strain>
    </source>
</reference>
<accession>A0A3S0K2H3</accession>
<protein>
    <submittedName>
        <fullName evidence="1">Uncharacterized protein</fullName>
    </submittedName>
</protein>
<dbReference type="EMBL" id="RXOF01000015">
    <property type="protein sequence ID" value="RTQ46604.1"/>
    <property type="molecule type" value="Genomic_DNA"/>
</dbReference>
<sequence length="101" mass="11362">MDLGTAVSGAIGVCKGVSSAYRTVVTPPKRRLIKTKPRLQEQPGLQEVGARTPFLPAKMKKGRAKKKSWLRGFFRKTEKLWLQFFGAAMRVGLEYLIKQLL</sequence>
<gene>
    <name evidence="1" type="ORF">EJV47_21910</name>
</gene>
<keyword evidence="2" id="KW-1185">Reference proteome</keyword>
<name>A0A3S0K2H3_9BACT</name>
<dbReference type="Proteomes" id="UP000282184">
    <property type="component" value="Unassembled WGS sequence"/>
</dbReference>
<organism evidence="1 2">
    <name type="scientific">Hymenobacter gummosus</name>
    <dbReference type="NCBI Taxonomy" id="1776032"/>
    <lineage>
        <taxon>Bacteria</taxon>
        <taxon>Pseudomonadati</taxon>
        <taxon>Bacteroidota</taxon>
        <taxon>Cytophagia</taxon>
        <taxon>Cytophagales</taxon>
        <taxon>Hymenobacteraceae</taxon>
        <taxon>Hymenobacter</taxon>
    </lineage>
</organism>